<dbReference type="EMBL" id="BPLR01009261">
    <property type="protein sequence ID" value="GIY30660.1"/>
    <property type="molecule type" value="Genomic_DNA"/>
</dbReference>
<reference evidence="1 2" key="1">
    <citation type="submission" date="2021-06" db="EMBL/GenBank/DDBJ databases">
        <title>Caerostris extrusa draft genome.</title>
        <authorList>
            <person name="Kono N."/>
            <person name="Arakawa K."/>
        </authorList>
    </citation>
    <scope>NUCLEOTIDE SEQUENCE [LARGE SCALE GENOMIC DNA]</scope>
</reference>
<name>A0AAV4S927_CAEEX</name>
<organism evidence="1 2">
    <name type="scientific">Caerostris extrusa</name>
    <name type="common">Bark spider</name>
    <name type="synonym">Caerostris bankana</name>
    <dbReference type="NCBI Taxonomy" id="172846"/>
    <lineage>
        <taxon>Eukaryota</taxon>
        <taxon>Metazoa</taxon>
        <taxon>Ecdysozoa</taxon>
        <taxon>Arthropoda</taxon>
        <taxon>Chelicerata</taxon>
        <taxon>Arachnida</taxon>
        <taxon>Araneae</taxon>
        <taxon>Araneomorphae</taxon>
        <taxon>Entelegynae</taxon>
        <taxon>Araneoidea</taxon>
        <taxon>Araneidae</taxon>
        <taxon>Caerostris</taxon>
    </lineage>
</organism>
<evidence type="ECO:0000313" key="1">
    <source>
        <dbReference type="EMBL" id="GIY30660.1"/>
    </source>
</evidence>
<proteinExistence type="predicted"/>
<dbReference type="Proteomes" id="UP001054945">
    <property type="component" value="Unassembled WGS sequence"/>
</dbReference>
<gene>
    <name evidence="1" type="ORF">CEXT_207231</name>
</gene>
<dbReference type="AlphaFoldDB" id="A0AAV4S927"/>
<protein>
    <submittedName>
        <fullName evidence="1">Uncharacterized protein</fullName>
    </submittedName>
</protein>
<evidence type="ECO:0000313" key="2">
    <source>
        <dbReference type="Proteomes" id="UP001054945"/>
    </source>
</evidence>
<accession>A0AAV4S927</accession>
<comment type="caution">
    <text evidence="1">The sequence shown here is derived from an EMBL/GenBank/DDBJ whole genome shotgun (WGS) entry which is preliminary data.</text>
</comment>
<keyword evidence="2" id="KW-1185">Reference proteome</keyword>
<sequence length="74" mass="8421">MDGKLRWTARSCPVDRRNKATAYRPGLSSGILWSQSLPYLRSILLRSSCWCVDLISSFMNCFCNVEGGLLDFTR</sequence>